<proteinExistence type="predicted"/>
<keyword evidence="6" id="KW-0812">Transmembrane</keyword>
<reference evidence="8 9" key="1">
    <citation type="journal article" date="2020" name="ISME J.">
        <title>Uncovering the hidden diversity of litter-decomposition mechanisms in mushroom-forming fungi.</title>
        <authorList>
            <person name="Floudas D."/>
            <person name="Bentzer J."/>
            <person name="Ahren D."/>
            <person name="Johansson T."/>
            <person name="Persson P."/>
            <person name="Tunlid A."/>
        </authorList>
    </citation>
    <scope>NUCLEOTIDE SEQUENCE [LARGE SCALE GENOMIC DNA]</scope>
    <source>
        <strain evidence="8 9">CBS 175.51</strain>
    </source>
</reference>
<keyword evidence="3" id="KW-0862">Zinc</keyword>
<accession>A0A8H5C9F4</accession>
<dbReference type="AlphaFoldDB" id="A0A8H5C9F4"/>
<evidence type="ECO:0000313" key="9">
    <source>
        <dbReference type="Proteomes" id="UP000541558"/>
    </source>
</evidence>
<dbReference type="InterPro" id="IPR002893">
    <property type="entry name" value="Znf_MYND"/>
</dbReference>
<evidence type="ECO:0000256" key="6">
    <source>
        <dbReference type="SAM" id="Phobius"/>
    </source>
</evidence>
<evidence type="ECO:0000256" key="2">
    <source>
        <dbReference type="ARBA" id="ARBA00022771"/>
    </source>
</evidence>
<sequence length="756" mass="84652">MALQPVATDELVNSIVQALGKARPADVLAILEESLGKRESFPPMSLKTAVEIMVSTMQDPTGPQSCGLKFWYAVGRFERQMIKHEDNLAGSRRFMELYPDVMRATIVFLTRKQPNADHISMLQHLQKCRCDTADREAYNILHSTTACYDPRVFLADEGMFLYTAIAFLIDRLVGILDNMTPGKFRKTRRQSDPATSRDSEQPWPHGIKDLLPHGLSDSVYGLDLWAADKGRGHLFLRLAGAIARFYPAFGVEIMSKGPFFRLGLLRPALHLSTAADAYDQRPSWWKPSDSDPRFGVPLIYVLSFISVLSSCDTRSQEFTDMSLIMAVINRKPQEARALSKTLTDPAGECLKALRFAHQGGCFNYQCLPKSGVVRDRQCAKCDLIRYCDKKCQTEAWRDPWFPHKAVCDKIKYLRETLGPKVWGCVVTPTPLFTITDFKKDFIHSFLEGGRSVADLLAKAEEGKKLSKAFAPMALETALDIIVSTMEDPTGPQSCGLKLNCAVGRFMKAMLSDSIARSRRFAESYPNVMRATISFLTRKQSRAGYASMMKHLEGCRCDMRDMQTYGSVHSATPCADGRIFLCGKGTLMYCSIAFLIDCIMLILTNTTRGKFRQAKKGVLSREQPWPQGPDDLLPNGMVDSVEGFDVWAADKHCGHFILRLAGTIAHFFPPFGAEITSRGPDFPLGLRRPVQHLLAVMDAYDQRPPWWKPTKDDARFGFPLLYTLSFILQLYTGGGDSFFAMLSAAGKQTCFLFFSGE</sequence>
<evidence type="ECO:0000259" key="7">
    <source>
        <dbReference type="PROSITE" id="PS50865"/>
    </source>
</evidence>
<dbReference type="Proteomes" id="UP000541558">
    <property type="component" value="Unassembled WGS sequence"/>
</dbReference>
<name>A0A8H5C9F4_9AGAR</name>
<evidence type="ECO:0000313" key="8">
    <source>
        <dbReference type="EMBL" id="KAF5337368.1"/>
    </source>
</evidence>
<dbReference type="OrthoDB" id="2998255at2759"/>
<keyword evidence="2 4" id="KW-0863">Zinc-finger</keyword>
<organism evidence="8 9">
    <name type="scientific">Ephemerocybe angulata</name>
    <dbReference type="NCBI Taxonomy" id="980116"/>
    <lineage>
        <taxon>Eukaryota</taxon>
        <taxon>Fungi</taxon>
        <taxon>Dikarya</taxon>
        <taxon>Basidiomycota</taxon>
        <taxon>Agaricomycotina</taxon>
        <taxon>Agaricomycetes</taxon>
        <taxon>Agaricomycetidae</taxon>
        <taxon>Agaricales</taxon>
        <taxon>Agaricineae</taxon>
        <taxon>Psathyrellaceae</taxon>
        <taxon>Ephemerocybe</taxon>
    </lineage>
</organism>
<protein>
    <recommendedName>
        <fullName evidence="7">MYND-type domain-containing protein</fullName>
    </recommendedName>
</protein>
<dbReference type="SUPFAM" id="SSF144232">
    <property type="entry name" value="HIT/MYND zinc finger-like"/>
    <property type="match status" value="1"/>
</dbReference>
<keyword evidence="6" id="KW-1133">Transmembrane helix</keyword>
<feature type="region of interest" description="Disordered" evidence="5">
    <location>
        <begin position="184"/>
        <end position="205"/>
    </location>
</feature>
<feature type="domain" description="MYND-type" evidence="7">
    <location>
        <begin position="363"/>
        <end position="407"/>
    </location>
</feature>
<dbReference type="PROSITE" id="PS50865">
    <property type="entry name" value="ZF_MYND_2"/>
    <property type="match status" value="1"/>
</dbReference>
<evidence type="ECO:0000256" key="3">
    <source>
        <dbReference type="ARBA" id="ARBA00022833"/>
    </source>
</evidence>
<dbReference type="EMBL" id="JAACJK010000057">
    <property type="protein sequence ID" value="KAF5337368.1"/>
    <property type="molecule type" value="Genomic_DNA"/>
</dbReference>
<keyword evidence="6" id="KW-0472">Membrane</keyword>
<evidence type="ECO:0000256" key="5">
    <source>
        <dbReference type="SAM" id="MobiDB-lite"/>
    </source>
</evidence>
<comment type="caution">
    <text evidence="8">The sequence shown here is derived from an EMBL/GenBank/DDBJ whole genome shotgun (WGS) entry which is preliminary data.</text>
</comment>
<dbReference type="GO" id="GO:0008270">
    <property type="term" value="F:zinc ion binding"/>
    <property type="evidence" value="ECO:0007669"/>
    <property type="project" value="UniProtKB-KW"/>
</dbReference>
<keyword evidence="9" id="KW-1185">Reference proteome</keyword>
<feature type="compositionally biased region" description="Basic and acidic residues" evidence="5">
    <location>
        <begin position="189"/>
        <end position="205"/>
    </location>
</feature>
<keyword evidence="1" id="KW-0479">Metal-binding</keyword>
<gene>
    <name evidence="8" type="ORF">D9611_003022</name>
</gene>
<feature type="transmembrane region" description="Helical" evidence="6">
    <location>
        <begin position="585"/>
        <end position="605"/>
    </location>
</feature>
<evidence type="ECO:0000256" key="1">
    <source>
        <dbReference type="ARBA" id="ARBA00022723"/>
    </source>
</evidence>
<evidence type="ECO:0000256" key="4">
    <source>
        <dbReference type="PROSITE-ProRule" id="PRU00134"/>
    </source>
</evidence>
<dbReference type="Gene3D" id="6.10.140.2220">
    <property type="match status" value="1"/>
</dbReference>